<keyword evidence="4" id="KW-1185">Reference proteome</keyword>
<organism evidence="3 4">
    <name type="scientific">Ascobolus immersus RN42</name>
    <dbReference type="NCBI Taxonomy" id="1160509"/>
    <lineage>
        <taxon>Eukaryota</taxon>
        <taxon>Fungi</taxon>
        <taxon>Dikarya</taxon>
        <taxon>Ascomycota</taxon>
        <taxon>Pezizomycotina</taxon>
        <taxon>Pezizomycetes</taxon>
        <taxon>Pezizales</taxon>
        <taxon>Ascobolaceae</taxon>
        <taxon>Ascobolus</taxon>
    </lineage>
</organism>
<dbReference type="Gene3D" id="1.10.8.10">
    <property type="entry name" value="DNA helicase RuvA subunit, C-terminal domain"/>
    <property type="match status" value="1"/>
</dbReference>
<feature type="domain" description="UBX" evidence="2">
    <location>
        <begin position="453"/>
        <end position="532"/>
    </location>
</feature>
<feature type="region of interest" description="Disordered" evidence="1">
    <location>
        <begin position="47"/>
        <end position="70"/>
    </location>
</feature>
<dbReference type="Pfam" id="PF00789">
    <property type="entry name" value="UBX"/>
    <property type="match status" value="1"/>
</dbReference>
<evidence type="ECO:0000313" key="4">
    <source>
        <dbReference type="Proteomes" id="UP000275078"/>
    </source>
</evidence>
<protein>
    <recommendedName>
        <fullName evidence="2">UBX domain-containing protein</fullName>
    </recommendedName>
</protein>
<dbReference type="AlphaFoldDB" id="A0A3N4IBD4"/>
<name>A0A3N4IBD4_ASCIM</name>
<feature type="compositionally biased region" description="Low complexity" evidence="1">
    <location>
        <begin position="52"/>
        <end position="63"/>
    </location>
</feature>
<dbReference type="OrthoDB" id="270602at2759"/>
<feature type="compositionally biased region" description="Basic and acidic residues" evidence="1">
    <location>
        <begin position="371"/>
        <end position="387"/>
    </location>
</feature>
<dbReference type="PANTHER" id="PTHR23322">
    <property type="entry name" value="FAS-ASSOCIATED PROTEIN"/>
    <property type="match status" value="1"/>
</dbReference>
<dbReference type="Gene3D" id="3.10.20.90">
    <property type="entry name" value="Phosphatidylinositol 3-kinase Catalytic Subunit, Chain A, domain 1"/>
    <property type="match status" value="1"/>
</dbReference>
<dbReference type="GO" id="GO:0043130">
    <property type="term" value="F:ubiquitin binding"/>
    <property type="evidence" value="ECO:0007669"/>
    <property type="project" value="TreeGrafter"/>
</dbReference>
<dbReference type="Pfam" id="PF14555">
    <property type="entry name" value="UBA_4"/>
    <property type="match status" value="1"/>
</dbReference>
<dbReference type="GO" id="GO:0043161">
    <property type="term" value="P:proteasome-mediated ubiquitin-dependent protein catabolic process"/>
    <property type="evidence" value="ECO:0007669"/>
    <property type="project" value="TreeGrafter"/>
</dbReference>
<dbReference type="Gene3D" id="3.40.30.10">
    <property type="entry name" value="Glutaredoxin"/>
    <property type="match status" value="1"/>
</dbReference>
<dbReference type="InterPro" id="IPR009060">
    <property type="entry name" value="UBA-like_sf"/>
</dbReference>
<dbReference type="CDD" id="cd01767">
    <property type="entry name" value="UBX"/>
    <property type="match status" value="1"/>
</dbReference>
<dbReference type="CDD" id="cd14273">
    <property type="entry name" value="UBA_TAP-C_like"/>
    <property type="match status" value="1"/>
</dbReference>
<dbReference type="Pfam" id="PF13899">
    <property type="entry name" value="Thioredoxin_7"/>
    <property type="match status" value="1"/>
</dbReference>
<feature type="region of interest" description="Disordered" evidence="1">
    <location>
        <begin position="360"/>
        <end position="437"/>
    </location>
</feature>
<dbReference type="EMBL" id="ML119665">
    <property type="protein sequence ID" value="RPA83403.1"/>
    <property type="molecule type" value="Genomic_DNA"/>
</dbReference>
<dbReference type="SUPFAM" id="SSF52833">
    <property type="entry name" value="Thioredoxin-like"/>
    <property type="match status" value="1"/>
</dbReference>
<dbReference type="InterPro" id="IPR050730">
    <property type="entry name" value="UBX_domain-protein"/>
</dbReference>
<dbReference type="Proteomes" id="UP000275078">
    <property type="component" value="Unassembled WGS sequence"/>
</dbReference>
<dbReference type="SMART" id="SM00594">
    <property type="entry name" value="UAS"/>
    <property type="match status" value="1"/>
</dbReference>
<dbReference type="GO" id="GO:0005634">
    <property type="term" value="C:nucleus"/>
    <property type="evidence" value="ECO:0007669"/>
    <property type="project" value="TreeGrafter"/>
</dbReference>
<dbReference type="SUPFAM" id="SSF54236">
    <property type="entry name" value="Ubiquitin-like"/>
    <property type="match status" value="1"/>
</dbReference>
<accession>A0A3N4IBD4</accession>
<feature type="compositionally biased region" description="Basic and acidic residues" evidence="1">
    <location>
        <begin position="405"/>
        <end position="417"/>
    </location>
</feature>
<dbReference type="InterPro" id="IPR001012">
    <property type="entry name" value="UBX_dom"/>
</dbReference>
<dbReference type="CDD" id="cd02958">
    <property type="entry name" value="UAS"/>
    <property type="match status" value="1"/>
</dbReference>
<proteinExistence type="predicted"/>
<sequence length="537" mass="59965">MDDNIAQFTAITNCDPAKAQRYLTIAENDLEQAIQLFFEGGIDVDAPEPSSTANARNNATGARPESPINIDDDDDFRAAIAASTGGLGAGEPHEDDEAMARRLQQQYDKPADEVRAPIARVQETLRPLDGDISHGYGMGRRRGGRAGIFNQQASSSVWNSVRDSEAERSLLAEATGGASEQSRKATRLAQMFRPPYEIITSLRFEDARQEAREVEKWLLVNIQDAGVFQSQTLNRDIWKAEAVVETVKANFIFLQYDRHGADGLEYLRLYLPSAIDIPSSAEINPFPHIAIIDPRTGEQVKLWTETPTVPMDFVMDLHEFLGRYSLNEDAKNPIQTKAKAKVDFDHMTEEEQLEYVMRMSSENGTSSSHARGQDPDQLTRADANDTKGKRKKDIDDDDLMVFSDNDGRSPKITRSESAKSPTPEDMASVDPNDPSVRFAAISTSNSHNEPTAAEPNTTRIQFRFPDASRVVRRFSLNDQVVRIYEWLKADYVQQKFGGQKDFDLSFLGKNLIESLDQSIQEAGLRNGSIMVEFTSED</sequence>
<dbReference type="PANTHER" id="PTHR23322:SF6">
    <property type="entry name" value="UBX DOMAIN-CONTAINING PROTEIN 7"/>
    <property type="match status" value="1"/>
</dbReference>
<dbReference type="SMART" id="SM00166">
    <property type="entry name" value="UBX"/>
    <property type="match status" value="1"/>
</dbReference>
<evidence type="ECO:0000259" key="2">
    <source>
        <dbReference type="PROSITE" id="PS50033"/>
    </source>
</evidence>
<dbReference type="InterPro" id="IPR029071">
    <property type="entry name" value="Ubiquitin-like_domsf"/>
</dbReference>
<dbReference type="PROSITE" id="PS50033">
    <property type="entry name" value="UBX"/>
    <property type="match status" value="1"/>
</dbReference>
<dbReference type="Gene3D" id="6.10.300.40">
    <property type="match status" value="1"/>
</dbReference>
<dbReference type="SUPFAM" id="SSF46934">
    <property type="entry name" value="UBA-like"/>
    <property type="match status" value="1"/>
</dbReference>
<evidence type="ECO:0000256" key="1">
    <source>
        <dbReference type="SAM" id="MobiDB-lite"/>
    </source>
</evidence>
<feature type="compositionally biased region" description="Polar residues" evidence="1">
    <location>
        <begin position="360"/>
        <end position="370"/>
    </location>
</feature>
<dbReference type="STRING" id="1160509.A0A3N4IBD4"/>
<reference evidence="3 4" key="1">
    <citation type="journal article" date="2018" name="Nat. Ecol. Evol.">
        <title>Pezizomycetes genomes reveal the molecular basis of ectomycorrhizal truffle lifestyle.</title>
        <authorList>
            <person name="Murat C."/>
            <person name="Payen T."/>
            <person name="Noel B."/>
            <person name="Kuo A."/>
            <person name="Morin E."/>
            <person name="Chen J."/>
            <person name="Kohler A."/>
            <person name="Krizsan K."/>
            <person name="Balestrini R."/>
            <person name="Da Silva C."/>
            <person name="Montanini B."/>
            <person name="Hainaut M."/>
            <person name="Levati E."/>
            <person name="Barry K.W."/>
            <person name="Belfiori B."/>
            <person name="Cichocki N."/>
            <person name="Clum A."/>
            <person name="Dockter R.B."/>
            <person name="Fauchery L."/>
            <person name="Guy J."/>
            <person name="Iotti M."/>
            <person name="Le Tacon F."/>
            <person name="Lindquist E.A."/>
            <person name="Lipzen A."/>
            <person name="Malagnac F."/>
            <person name="Mello A."/>
            <person name="Molinier V."/>
            <person name="Miyauchi S."/>
            <person name="Poulain J."/>
            <person name="Riccioni C."/>
            <person name="Rubini A."/>
            <person name="Sitrit Y."/>
            <person name="Splivallo R."/>
            <person name="Traeger S."/>
            <person name="Wang M."/>
            <person name="Zifcakova L."/>
            <person name="Wipf D."/>
            <person name="Zambonelli A."/>
            <person name="Paolocci F."/>
            <person name="Nowrousian M."/>
            <person name="Ottonello S."/>
            <person name="Baldrian P."/>
            <person name="Spatafora J.W."/>
            <person name="Henrissat B."/>
            <person name="Nagy L.G."/>
            <person name="Aury J.M."/>
            <person name="Wincker P."/>
            <person name="Grigoriev I.V."/>
            <person name="Bonfante P."/>
            <person name="Martin F.M."/>
        </authorList>
    </citation>
    <scope>NUCLEOTIDE SEQUENCE [LARGE SCALE GENOMIC DNA]</scope>
    <source>
        <strain evidence="3 4">RN42</strain>
    </source>
</reference>
<evidence type="ECO:0000313" key="3">
    <source>
        <dbReference type="EMBL" id="RPA83403.1"/>
    </source>
</evidence>
<dbReference type="InterPro" id="IPR006577">
    <property type="entry name" value="UAS"/>
</dbReference>
<gene>
    <name evidence="3" type="ORF">BJ508DRAFT_360614</name>
</gene>
<dbReference type="InterPro" id="IPR036249">
    <property type="entry name" value="Thioredoxin-like_sf"/>
</dbReference>